<dbReference type="EMBL" id="SIRE01000023">
    <property type="protein sequence ID" value="TBL72680.1"/>
    <property type="molecule type" value="Genomic_DNA"/>
</dbReference>
<dbReference type="AlphaFoldDB" id="A0A4Q9DM27"/>
<reference evidence="1 2" key="1">
    <citation type="submission" date="2019-02" db="EMBL/GenBank/DDBJ databases">
        <title>Paenibacillus sp. nov., isolated from surface-sterilized tissue of Thalictrum simplex L.</title>
        <authorList>
            <person name="Tuo L."/>
        </authorList>
    </citation>
    <scope>NUCLEOTIDE SEQUENCE [LARGE SCALE GENOMIC DNA]</scope>
    <source>
        <strain evidence="1 2">N2SHLJ1</strain>
    </source>
</reference>
<gene>
    <name evidence="1" type="ORF">EYB31_28430</name>
</gene>
<dbReference type="OrthoDB" id="2596663at2"/>
<proteinExistence type="predicted"/>
<keyword evidence="2" id="KW-1185">Reference proteome</keyword>
<evidence type="ECO:0000313" key="2">
    <source>
        <dbReference type="Proteomes" id="UP000293142"/>
    </source>
</evidence>
<name>A0A4Q9DM27_9BACL</name>
<dbReference type="InterPro" id="IPR036491">
    <property type="entry name" value="YugN-like_sf"/>
</dbReference>
<accession>A0A4Q9DM27</accession>
<sequence>MKKRKKLYCMTKPYPQVHHVLTTMGFSAVGSLEGCDYDRMIYDPSADRTYWLRVPTTGSTDGFTEVVIGQADFPEEMEVPASTAAIAEDLLAELTERLEEGRPLYSIQPTGGSIGLKRASGHHAIPTSDWPAYLQA</sequence>
<protein>
    <submittedName>
        <fullName evidence="1">Uncharacterized protein</fullName>
    </submittedName>
</protein>
<organism evidence="1 2">
    <name type="scientific">Paenibacillus thalictri</name>
    <dbReference type="NCBI Taxonomy" id="2527873"/>
    <lineage>
        <taxon>Bacteria</taxon>
        <taxon>Bacillati</taxon>
        <taxon>Bacillota</taxon>
        <taxon>Bacilli</taxon>
        <taxon>Bacillales</taxon>
        <taxon>Paenibacillaceae</taxon>
        <taxon>Paenibacillus</taxon>
    </lineage>
</organism>
<comment type="caution">
    <text evidence="1">The sequence shown here is derived from an EMBL/GenBank/DDBJ whole genome shotgun (WGS) entry which is preliminary data.</text>
</comment>
<dbReference type="RefSeq" id="WP_131016867.1">
    <property type="nucleotide sequence ID" value="NZ_SIRE01000023.1"/>
</dbReference>
<dbReference type="Proteomes" id="UP000293142">
    <property type="component" value="Unassembled WGS sequence"/>
</dbReference>
<dbReference type="SUPFAM" id="SSF160755">
    <property type="entry name" value="YugN-like"/>
    <property type="match status" value="1"/>
</dbReference>
<evidence type="ECO:0000313" key="1">
    <source>
        <dbReference type="EMBL" id="TBL72680.1"/>
    </source>
</evidence>